<protein>
    <submittedName>
        <fullName evidence="2">Uncharacterized protein</fullName>
    </submittedName>
</protein>
<evidence type="ECO:0000256" key="1">
    <source>
        <dbReference type="SAM" id="Phobius"/>
    </source>
</evidence>
<name>A0A3B1B3D5_9ZZZZ</name>
<reference evidence="2" key="1">
    <citation type="submission" date="2018-06" db="EMBL/GenBank/DDBJ databases">
        <authorList>
            <person name="Zhirakovskaya E."/>
        </authorList>
    </citation>
    <scope>NUCLEOTIDE SEQUENCE</scope>
</reference>
<dbReference type="EMBL" id="UOFW01000166">
    <property type="protein sequence ID" value="VAX06534.1"/>
    <property type="molecule type" value="Genomic_DNA"/>
</dbReference>
<keyword evidence="1" id="KW-1133">Transmembrane helix</keyword>
<feature type="transmembrane region" description="Helical" evidence="1">
    <location>
        <begin position="39"/>
        <end position="64"/>
    </location>
</feature>
<keyword evidence="1" id="KW-0812">Transmembrane</keyword>
<feature type="transmembrane region" description="Helical" evidence="1">
    <location>
        <begin position="76"/>
        <end position="94"/>
    </location>
</feature>
<keyword evidence="1" id="KW-0472">Membrane</keyword>
<gene>
    <name evidence="2" type="ORF">MNBD_ALPHA03-1199</name>
</gene>
<dbReference type="AlphaFoldDB" id="A0A3B1B3D5"/>
<sequence length="417" mass="47153">MNSKQLLQLTMWCFLIVCLGSFAISLNGFDTILNAEQVSFVNSALALVIASISSVLIYVGWQWLFYCVELCNTKRSLSAVMLIGVAMLGCIYGVSSIPGVVGMAGDKPLNIHIDHTFMLWEGDFEQLQLYQKSIVSFKHELAIERDRYHQRGQDEFDTGVQTGTRGAGAVSSGQIAIGKQLSALITQLETATFELDEQIKSGQRVLDKARKAVAKIKSPKIKMEKIAPYADQLRTILVSIKSRDLSGMIERVINFLPREIDSRIQWAKGAELRERQKLVIAAIRDELDATAEQVNTHLEKLDELKLKQVHEFERLTAMEASFSYFSSLRTIWATSLIIDSFGYLVLCLLLIKTHFLSKEDIHEFEVNNTTSKDIRIAKDAEGFSNRMGPPHHFLSRMDDHHYGMKNKKDEEENKDNE</sequence>
<accession>A0A3B1B3D5</accession>
<evidence type="ECO:0000313" key="2">
    <source>
        <dbReference type="EMBL" id="VAX06534.1"/>
    </source>
</evidence>
<organism evidence="2">
    <name type="scientific">hydrothermal vent metagenome</name>
    <dbReference type="NCBI Taxonomy" id="652676"/>
    <lineage>
        <taxon>unclassified sequences</taxon>
        <taxon>metagenomes</taxon>
        <taxon>ecological metagenomes</taxon>
    </lineage>
</organism>
<proteinExistence type="predicted"/>